<accession>A0A5P0YRH2</accession>
<dbReference type="EMBL" id="JABJXA010000053">
    <property type="protein sequence ID" value="MBB1259437.1"/>
    <property type="molecule type" value="Genomic_DNA"/>
</dbReference>
<evidence type="ECO:0000313" key="2">
    <source>
        <dbReference type="EMBL" id="MBB1259437.1"/>
    </source>
</evidence>
<reference evidence="5" key="2">
    <citation type="submission" date="2020-05" db="EMBL/GenBank/DDBJ databases">
        <title>Classification of alakaliphilic streptomycetes isolated from an alkaline soil next to Lonar Crater, India and a proposal for the recognition of Streptomyces alkaliterrae sp. nov.</title>
        <authorList>
            <person name="Golinska P."/>
        </authorList>
    </citation>
    <scope>NUCLEOTIDE SEQUENCE [LARGE SCALE GENOMIC DNA]</scope>
    <source>
        <strain evidence="5">OF8</strain>
    </source>
</reference>
<evidence type="ECO:0000313" key="4">
    <source>
        <dbReference type="Proteomes" id="UP000320857"/>
    </source>
</evidence>
<protein>
    <submittedName>
        <fullName evidence="3">Uncharacterized protein</fullName>
    </submittedName>
</protein>
<dbReference type="Proteomes" id="UP000517765">
    <property type="component" value="Unassembled WGS sequence"/>
</dbReference>
<name>A0A5P0YRH2_9ACTN</name>
<sequence length="422" mass="44386">MRTHAPTRLGRRFKVGLALGSAALMTAMSTPALADDATRSSGGWLPEIKDSREITGSALITGTVRKPDGKTAANAYVYATAWPDGEALGQLEEGDDVPTRVIAKTRADRNGNYQLRVANTLQLAGMTSAAGNVDVDITATDGSPDDIATDSFSLRVSSASADVKRTAGGVANLSLAQGEEDPVIKPVNRDLRMERYESESDGKRAGVGAKFANGCPVTGEKYLRSLGKRWVSVGMHYQTGPSGAKATYRYSTSAEASLAVGMSKSGKFGTFSGNGSLKRSTSASIGFGTQGPKTGIRHYTMYRYGLYCNTSRSPGPDFTFYAKPTSFAGGAKSVKSAYPKTPKGNCVPFRKGSDFVQDKSKMSSYSKGVKLDAVIGVDLTSQSGYTRAASLRFDFPKAAQLCGTKGDPGKSPGLLVARGAGF</sequence>
<gene>
    <name evidence="3" type="ORF">FNX44_013755</name>
    <name evidence="2" type="ORF">H3147_11390</name>
</gene>
<reference evidence="3 4" key="1">
    <citation type="submission" date="2019-10" db="EMBL/GenBank/DDBJ databases">
        <title>Streptomyces sp. nov., a novel actinobacterium isolated from alkaline environment.</title>
        <authorList>
            <person name="Golinska P."/>
        </authorList>
    </citation>
    <scope>NUCLEOTIDE SEQUENCE [LARGE SCALE GENOMIC DNA]</scope>
    <source>
        <strain evidence="3 4">OF1</strain>
    </source>
</reference>
<dbReference type="RefSeq" id="WP_143648443.1">
    <property type="nucleotide sequence ID" value="NZ_JABJXA010000053.1"/>
</dbReference>
<dbReference type="EMBL" id="VJYK02000124">
    <property type="protein sequence ID" value="MQS02916.1"/>
    <property type="molecule type" value="Genomic_DNA"/>
</dbReference>
<organism evidence="3 4">
    <name type="scientific">Streptomyces alkaliterrae</name>
    <dbReference type="NCBI Taxonomy" id="2213162"/>
    <lineage>
        <taxon>Bacteria</taxon>
        <taxon>Bacillati</taxon>
        <taxon>Actinomycetota</taxon>
        <taxon>Actinomycetes</taxon>
        <taxon>Kitasatosporales</taxon>
        <taxon>Streptomycetaceae</taxon>
        <taxon>Streptomyces</taxon>
    </lineage>
</organism>
<keyword evidence="1" id="KW-0732">Signal</keyword>
<dbReference type="OrthoDB" id="3034172at2"/>
<feature type="signal peptide" evidence="1">
    <location>
        <begin position="1"/>
        <end position="34"/>
    </location>
</feature>
<reference evidence="2" key="3">
    <citation type="journal article" name="Syst. Appl. Microbiol.">
        <title>Streptomyces alkaliterrae sp. nov., isolated from an alkaline soil, and emended descriptions of Streptomyces alkaliphilus, Streptomyces calidiresistens and Streptomyces durbertensis.</title>
        <authorList>
            <person name="Swiecimska M."/>
            <person name="Golinska P."/>
            <person name="Nouioui I."/>
            <person name="Wypij M."/>
            <person name="Rai M."/>
            <person name="Sangal V."/>
            <person name="Goodfellow M."/>
        </authorList>
    </citation>
    <scope>NUCLEOTIDE SEQUENCE</scope>
    <source>
        <strain evidence="2">OF8</strain>
    </source>
</reference>
<evidence type="ECO:0000313" key="3">
    <source>
        <dbReference type="EMBL" id="MQS02916.1"/>
    </source>
</evidence>
<feature type="chain" id="PRO_5036149067" evidence="1">
    <location>
        <begin position="35"/>
        <end position="422"/>
    </location>
</feature>
<evidence type="ECO:0000256" key="1">
    <source>
        <dbReference type="SAM" id="SignalP"/>
    </source>
</evidence>
<dbReference type="AlphaFoldDB" id="A0A5P0YRH2"/>
<dbReference type="Proteomes" id="UP000320857">
    <property type="component" value="Unassembled WGS sequence"/>
</dbReference>
<keyword evidence="4" id="KW-1185">Reference proteome</keyword>
<comment type="caution">
    <text evidence="3">The sequence shown here is derived from an EMBL/GenBank/DDBJ whole genome shotgun (WGS) entry which is preliminary data.</text>
</comment>
<evidence type="ECO:0000313" key="5">
    <source>
        <dbReference type="Proteomes" id="UP000517765"/>
    </source>
</evidence>
<proteinExistence type="predicted"/>